<dbReference type="InterPro" id="IPR007410">
    <property type="entry name" value="LpqE-like"/>
</dbReference>
<feature type="region of interest" description="Disordered" evidence="1">
    <location>
        <begin position="143"/>
        <end position="162"/>
    </location>
</feature>
<comment type="caution">
    <text evidence="3">The sequence shown here is derived from an EMBL/GenBank/DDBJ whole genome shotgun (WGS) entry which is preliminary data.</text>
</comment>
<dbReference type="PANTHER" id="PTHR36302:SF1">
    <property type="entry name" value="COPPER CHAPERONE PCU(A)C"/>
    <property type="match status" value="1"/>
</dbReference>
<keyword evidence="2" id="KW-0732">Signal</keyword>
<sequence>MLKTTLIAGATALFCALPAFAEITIQDAYARASSPMAKSGAAFLVIHNSGDAADRLVAVSSEAAARTELHTHLEGENGIMRMVHVEEGFDLPANGMIAMQRGGQHVMLMGLTAPMEQGATVTVTLTFETAGDVVVEVPVDLDRQDHGGMDHGQSQMNQGSGS</sequence>
<evidence type="ECO:0000256" key="1">
    <source>
        <dbReference type="SAM" id="MobiDB-lite"/>
    </source>
</evidence>
<dbReference type="SUPFAM" id="SSF110087">
    <property type="entry name" value="DR1885-like metal-binding protein"/>
    <property type="match status" value="1"/>
</dbReference>
<gene>
    <name evidence="3" type="ORF">GCM10011363_34900</name>
</gene>
<protein>
    <recommendedName>
        <fullName evidence="5">Copper-binding protein</fullName>
    </recommendedName>
</protein>
<reference evidence="4" key="1">
    <citation type="journal article" date="2019" name="Int. J. Syst. Evol. Microbiol.">
        <title>The Global Catalogue of Microorganisms (GCM) 10K type strain sequencing project: providing services to taxonomists for standard genome sequencing and annotation.</title>
        <authorList>
            <consortium name="The Broad Institute Genomics Platform"/>
            <consortium name="The Broad Institute Genome Sequencing Center for Infectious Disease"/>
            <person name="Wu L."/>
            <person name="Ma J."/>
        </authorList>
    </citation>
    <scope>NUCLEOTIDE SEQUENCE [LARGE SCALE GENOMIC DNA]</scope>
    <source>
        <strain evidence="4">CGMCC 1.12478</strain>
    </source>
</reference>
<feature type="signal peptide" evidence="2">
    <location>
        <begin position="1"/>
        <end position="21"/>
    </location>
</feature>
<name>A0ABQ1L3X3_9RHOB</name>
<evidence type="ECO:0000256" key="2">
    <source>
        <dbReference type="SAM" id="SignalP"/>
    </source>
</evidence>
<evidence type="ECO:0008006" key="5">
    <source>
        <dbReference type="Google" id="ProtNLM"/>
    </source>
</evidence>
<dbReference type="Pfam" id="PF04314">
    <property type="entry name" value="PCuAC"/>
    <property type="match status" value="1"/>
</dbReference>
<evidence type="ECO:0000313" key="4">
    <source>
        <dbReference type="Proteomes" id="UP000645462"/>
    </source>
</evidence>
<feature type="compositionally biased region" description="Polar residues" evidence="1">
    <location>
        <begin position="152"/>
        <end position="162"/>
    </location>
</feature>
<dbReference type="InterPro" id="IPR058248">
    <property type="entry name" value="Lxx211020-like"/>
</dbReference>
<dbReference type="InterPro" id="IPR036182">
    <property type="entry name" value="PCuAC_sf"/>
</dbReference>
<evidence type="ECO:0000313" key="3">
    <source>
        <dbReference type="EMBL" id="GGC15433.1"/>
    </source>
</evidence>
<organism evidence="3 4">
    <name type="scientific">Marivita lacus</name>
    <dbReference type="NCBI Taxonomy" id="1323742"/>
    <lineage>
        <taxon>Bacteria</taxon>
        <taxon>Pseudomonadati</taxon>
        <taxon>Pseudomonadota</taxon>
        <taxon>Alphaproteobacteria</taxon>
        <taxon>Rhodobacterales</taxon>
        <taxon>Roseobacteraceae</taxon>
        <taxon>Marivita</taxon>
    </lineage>
</organism>
<dbReference type="EMBL" id="BMFC01000011">
    <property type="protein sequence ID" value="GGC15433.1"/>
    <property type="molecule type" value="Genomic_DNA"/>
</dbReference>
<dbReference type="RefSeq" id="WP_188483343.1">
    <property type="nucleotide sequence ID" value="NZ_BMFC01000011.1"/>
</dbReference>
<accession>A0ABQ1L3X3</accession>
<dbReference type="PANTHER" id="PTHR36302">
    <property type="entry name" value="BLR7088 PROTEIN"/>
    <property type="match status" value="1"/>
</dbReference>
<feature type="chain" id="PRO_5045674749" description="Copper-binding protein" evidence="2">
    <location>
        <begin position="22"/>
        <end position="162"/>
    </location>
</feature>
<dbReference type="Proteomes" id="UP000645462">
    <property type="component" value="Unassembled WGS sequence"/>
</dbReference>
<proteinExistence type="predicted"/>
<dbReference type="Gene3D" id="2.60.40.1890">
    <property type="entry name" value="PCu(A)C copper chaperone"/>
    <property type="match status" value="1"/>
</dbReference>
<keyword evidence="4" id="KW-1185">Reference proteome</keyword>